<keyword evidence="7 9" id="KW-0234">DNA repair</keyword>
<sequence>MIHYTVRTSPLGPITLAATDDGLCGLYFDEHKHFRGAEGWARIDGHAVLREAAQQLDAYFSGRAQTFDLDLDLPGTAFQQTVWRHLRTLPYGCTTTYAAVAQAIGMPSAVRAVGTAIGRNPLCIVLPCHRVLGSSGALTGYAGGLTRKQALLALEQEVSLVREG</sequence>
<evidence type="ECO:0000313" key="13">
    <source>
        <dbReference type="Proteomes" id="UP000198284"/>
    </source>
</evidence>
<proteinExistence type="inferred from homology"/>
<dbReference type="NCBIfam" id="TIGR00589">
    <property type="entry name" value="ogt"/>
    <property type="match status" value="1"/>
</dbReference>
<feature type="active site" description="Nucleophile; methyl group acceptor" evidence="9">
    <location>
        <position position="128"/>
    </location>
</feature>
<dbReference type="AlphaFoldDB" id="A0A239C7K5"/>
<dbReference type="EMBL" id="FZOT01000001">
    <property type="protein sequence ID" value="SNS16197.1"/>
    <property type="molecule type" value="Genomic_DNA"/>
</dbReference>
<dbReference type="SUPFAM" id="SSF53155">
    <property type="entry name" value="Methylated DNA-protein cysteine methyltransferase domain"/>
    <property type="match status" value="1"/>
</dbReference>
<dbReference type="FunFam" id="1.10.10.10:FF:000214">
    <property type="entry name" value="Methylated-DNA--protein-cysteine methyltransferase"/>
    <property type="match status" value="1"/>
</dbReference>
<keyword evidence="13" id="KW-1185">Reference proteome</keyword>
<comment type="similarity">
    <text evidence="2 9">Belongs to the MGMT family.</text>
</comment>
<evidence type="ECO:0000256" key="8">
    <source>
        <dbReference type="ARBA" id="ARBA00049348"/>
    </source>
</evidence>
<dbReference type="PROSITE" id="PS00374">
    <property type="entry name" value="MGMT"/>
    <property type="match status" value="1"/>
</dbReference>
<evidence type="ECO:0000256" key="5">
    <source>
        <dbReference type="ARBA" id="ARBA00022679"/>
    </source>
</evidence>
<keyword evidence="6 9" id="KW-0227">DNA damage</keyword>
<dbReference type="CDD" id="cd06445">
    <property type="entry name" value="ATase"/>
    <property type="match status" value="1"/>
</dbReference>
<dbReference type="InterPro" id="IPR036388">
    <property type="entry name" value="WH-like_DNA-bd_sf"/>
</dbReference>
<comment type="subcellular location">
    <subcellularLocation>
        <location evidence="9">Cytoplasm</location>
    </subcellularLocation>
</comment>
<dbReference type="InterPro" id="IPR036217">
    <property type="entry name" value="MethylDNA_cys_MeTrfase_DNAb"/>
</dbReference>
<dbReference type="Pfam" id="PF01035">
    <property type="entry name" value="DNA_binding_1"/>
    <property type="match status" value="1"/>
</dbReference>
<keyword evidence="4 9" id="KW-0489">Methyltransferase</keyword>
<dbReference type="GO" id="GO:0005737">
    <property type="term" value="C:cytoplasm"/>
    <property type="evidence" value="ECO:0007669"/>
    <property type="project" value="UniProtKB-SubCell"/>
</dbReference>
<dbReference type="PANTHER" id="PTHR10815">
    <property type="entry name" value="METHYLATED-DNA--PROTEIN-CYSTEINE METHYLTRANSFERASE"/>
    <property type="match status" value="1"/>
</dbReference>
<dbReference type="Gene3D" id="3.30.160.70">
    <property type="entry name" value="Methylated DNA-protein cysteine methyltransferase domain"/>
    <property type="match status" value="1"/>
</dbReference>
<dbReference type="InterPro" id="IPR014048">
    <property type="entry name" value="MethylDNA_cys_MeTrfase_DNA-bd"/>
</dbReference>
<dbReference type="InterPro" id="IPR023546">
    <property type="entry name" value="MGMT"/>
</dbReference>
<keyword evidence="5 9" id="KW-0808">Transferase</keyword>
<comment type="miscellaneous">
    <text evidence="9">This enzyme catalyzes only one turnover and therefore is not strictly catalytic. According to one definition, an enzyme is a biocatalyst that acts repeatedly and over many reaction cycles.</text>
</comment>
<organism evidence="12 13">
    <name type="scientific">Noviherbaspirillum humi</name>
    <dbReference type="NCBI Taxonomy" id="1688639"/>
    <lineage>
        <taxon>Bacteria</taxon>
        <taxon>Pseudomonadati</taxon>
        <taxon>Pseudomonadota</taxon>
        <taxon>Betaproteobacteria</taxon>
        <taxon>Burkholderiales</taxon>
        <taxon>Oxalobacteraceae</taxon>
        <taxon>Noviherbaspirillum</taxon>
    </lineage>
</organism>
<accession>A0A239C7K5</accession>
<protein>
    <recommendedName>
        <fullName evidence="9">Methylated-DNA--protein-cysteine methyltransferase</fullName>
        <ecNumber evidence="9">2.1.1.63</ecNumber>
    </recommendedName>
    <alternativeName>
        <fullName evidence="9">6-O-methylguanine-DNA methyltransferase</fullName>
        <shortName evidence="9">MGMT</shortName>
    </alternativeName>
    <alternativeName>
        <fullName evidence="9">O-6-methylguanine-DNA-alkyltransferase</fullName>
    </alternativeName>
</protein>
<evidence type="ECO:0000256" key="4">
    <source>
        <dbReference type="ARBA" id="ARBA00022603"/>
    </source>
</evidence>
<dbReference type="Pfam" id="PF02870">
    <property type="entry name" value="Methyltransf_1N"/>
    <property type="match status" value="1"/>
</dbReference>
<dbReference type="SUPFAM" id="SSF46767">
    <property type="entry name" value="Methylated DNA-protein cysteine methyltransferase, C-terminal domain"/>
    <property type="match status" value="1"/>
</dbReference>
<dbReference type="GO" id="GO:0032259">
    <property type="term" value="P:methylation"/>
    <property type="evidence" value="ECO:0007669"/>
    <property type="project" value="UniProtKB-KW"/>
</dbReference>
<dbReference type="GO" id="GO:0006307">
    <property type="term" value="P:DNA alkylation repair"/>
    <property type="evidence" value="ECO:0007669"/>
    <property type="project" value="UniProtKB-UniRule"/>
</dbReference>
<evidence type="ECO:0000259" key="10">
    <source>
        <dbReference type="Pfam" id="PF01035"/>
    </source>
</evidence>
<dbReference type="RefSeq" id="WP_089397520.1">
    <property type="nucleotide sequence ID" value="NZ_FZOT01000001.1"/>
</dbReference>
<evidence type="ECO:0000313" key="12">
    <source>
        <dbReference type="EMBL" id="SNS16197.1"/>
    </source>
</evidence>
<feature type="domain" description="Methylguanine DNA methyltransferase ribonuclease-like" evidence="11">
    <location>
        <begin position="2"/>
        <end position="73"/>
    </location>
</feature>
<dbReference type="Gene3D" id="1.10.10.10">
    <property type="entry name" value="Winged helix-like DNA-binding domain superfamily/Winged helix DNA-binding domain"/>
    <property type="match status" value="1"/>
</dbReference>
<dbReference type="EC" id="2.1.1.63" evidence="9"/>
<evidence type="ECO:0000259" key="11">
    <source>
        <dbReference type="Pfam" id="PF02870"/>
    </source>
</evidence>
<evidence type="ECO:0000256" key="3">
    <source>
        <dbReference type="ARBA" id="ARBA00022490"/>
    </source>
</evidence>
<dbReference type="Proteomes" id="UP000198284">
    <property type="component" value="Unassembled WGS sequence"/>
</dbReference>
<dbReference type="InterPro" id="IPR001497">
    <property type="entry name" value="MethylDNA_cys_MeTrfase_AS"/>
</dbReference>
<dbReference type="InterPro" id="IPR036631">
    <property type="entry name" value="MGMT_N_sf"/>
</dbReference>
<dbReference type="OrthoDB" id="9802228at2"/>
<evidence type="ECO:0000256" key="6">
    <source>
        <dbReference type="ARBA" id="ARBA00022763"/>
    </source>
</evidence>
<comment type="catalytic activity">
    <reaction evidence="8 9">
        <text>a 6-O-methyl-2'-deoxyguanosine in DNA + L-cysteinyl-[protein] = S-methyl-L-cysteinyl-[protein] + a 2'-deoxyguanosine in DNA</text>
        <dbReference type="Rhea" id="RHEA:24000"/>
        <dbReference type="Rhea" id="RHEA-COMP:10131"/>
        <dbReference type="Rhea" id="RHEA-COMP:10132"/>
        <dbReference type="Rhea" id="RHEA-COMP:11367"/>
        <dbReference type="Rhea" id="RHEA-COMP:11368"/>
        <dbReference type="ChEBI" id="CHEBI:29950"/>
        <dbReference type="ChEBI" id="CHEBI:82612"/>
        <dbReference type="ChEBI" id="CHEBI:85445"/>
        <dbReference type="ChEBI" id="CHEBI:85448"/>
        <dbReference type="EC" id="2.1.1.63"/>
    </reaction>
</comment>
<evidence type="ECO:0000256" key="1">
    <source>
        <dbReference type="ARBA" id="ARBA00001286"/>
    </source>
</evidence>
<gene>
    <name evidence="12" type="ORF">SAMN06265795_101306</name>
</gene>
<evidence type="ECO:0000256" key="2">
    <source>
        <dbReference type="ARBA" id="ARBA00008711"/>
    </source>
</evidence>
<reference evidence="12 13" key="1">
    <citation type="submission" date="2017-06" db="EMBL/GenBank/DDBJ databases">
        <authorList>
            <person name="Kim H.J."/>
            <person name="Triplett B.A."/>
        </authorList>
    </citation>
    <scope>NUCLEOTIDE SEQUENCE [LARGE SCALE GENOMIC DNA]</scope>
    <source>
        <strain evidence="12 13">U15</strain>
    </source>
</reference>
<dbReference type="GO" id="GO:0003908">
    <property type="term" value="F:methylated-DNA-[protein]-cysteine S-methyltransferase activity"/>
    <property type="evidence" value="ECO:0007669"/>
    <property type="project" value="UniProtKB-UniRule"/>
</dbReference>
<dbReference type="HAMAP" id="MF_00772">
    <property type="entry name" value="OGT"/>
    <property type="match status" value="1"/>
</dbReference>
<keyword evidence="3 9" id="KW-0963">Cytoplasm</keyword>
<evidence type="ECO:0000256" key="7">
    <source>
        <dbReference type="ARBA" id="ARBA00023204"/>
    </source>
</evidence>
<name>A0A239C7K5_9BURK</name>
<comment type="catalytic activity">
    <reaction evidence="1 9">
        <text>a 4-O-methyl-thymidine in DNA + L-cysteinyl-[protein] = a thymidine in DNA + S-methyl-L-cysteinyl-[protein]</text>
        <dbReference type="Rhea" id="RHEA:53428"/>
        <dbReference type="Rhea" id="RHEA-COMP:10131"/>
        <dbReference type="Rhea" id="RHEA-COMP:10132"/>
        <dbReference type="Rhea" id="RHEA-COMP:13555"/>
        <dbReference type="Rhea" id="RHEA-COMP:13556"/>
        <dbReference type="ChEBI" id="CHEBI:29950"/>
        <dbReference type="ChEBI" id="CHEBI:82612"/>
        <dbReference type="ChEBI" id="CHEBI:137386"/>
        <dbReference type="ChEBI" id="CHEBI:137387"/>
        <dbReference type="EC" id="2.1.1.63"/>
    </reaction>
</comment>
<comment type="function">
    <text evidence="9">Involved in the cellular defense against the biological effects of O6-methylguanine (O6-MeG) and O4-methylthymine (O4-MeT) in DNA. Repairs the methylated nucleobase in DNA by stoichiometrically transferring the methyl group to a cysteine residue in the enzyme. This is a suicide reaction: the enzyme is irreversibly inactivated.</text>
</comment>
<feature type="domain" description="Methylated-DNA-[protein]-cysteine S-methyltransferase DNA binding" evidence="10">
    <location>
        <begin position="77"/>
        <end position="156"/>
    </location>
</feature>
<dbReference type="PANTHER" id="PTHR10815:SF5">
    <property type="entry name" value="METHYLATED-DNA--PROTEIN-CYSTEINE METHYLTRANSFERASE"/>
    <property type="match status" value="1"/>
</dbReference>
<evidence type="ECO:0000256" key="9">
    <source>
        <dbReference type="HAMAP-Rule" id="MF_00772"/>
    </source>
</evidence>
<dbReference type="InterPro" id="IPR008332">
    <property type="entry name" value="MethylG_MeTrfase_N"/>
</dbReference>